<gene>
    <name evidence="1" type="ORF">PXEA_LOCUS10776</name>
</gene>
<accession>A0A3S5A843</accession>
<organism evidence="1 2">
    <name type="scientific">Protopolystoma xenopodis</name>
    <dbReference type="NCBI Taxonomy" id="117903"/>
    <lineage>
        <taxon>Eukaryota</taxon>
        <taxon>Metazoa</taxon>
        <taxon>Spiralia</taxon>
        <taxon>Lophotrochozoa</taxon>
        <taxon>Platyhelminthes</taxon>
        <taxon>Monogenea</taxon>
        <taxon>Polyopisthocotylea</taxon>
        <taxon>Polystomatidea</taxon>
        <taxon>Polystomatidae</taxon>
        <taxon>Protopolystoma</taxon>
    </lineage>
</organism>
<keyword evidence="2" id="KW-1185">Reference proteome</keyword>
<protein>
    <submittedName>
        <fullName evidence="1">Uncharacterized protein</fullName>
    </submittedName>
</protein>
<dbReference type="EMBL" id="CAAALY010032177">
    <property type="protein sequence ID" value="VEL17336.1"/>
    <property type="molecule type" value="Genomic_DNA"/>
</dbReference>
<evidence type="ECO:0000313" key="1">
    <source>
        <dbReference type="EMBL" id="VEL17336.1"/>
    </source>
</evidence>
<sequence length="118" mass="13534">MSNNIGNDLGTFALPPGDTFKPIWRLSMALSRELGFGQAYLNCKMFQLEPLQFCVPPNIRIFPYVAHPHACIRLQTSLSALLQASRRMPNGAWPCPFVKPRRKVVGLKGFWRKRYQQE</sequence>
<name>A0A3S5A843_9PLAT</name>
<dbReference type="Proteomes" id="UP000784294">
    <property type="component" value="Unassembled WGS sequence"/>
</dbReference>
<proteinExistence type="predicted"/>
<dbReference type="AlphaFoldDB" id="A0A3S5A843"/>
<comment type="caution">
    <text evidence="1">The sequence shown here is derived from an EMBL/GenBank/DDBJ whole genome shotgun (WGS) entry which is preliminary data.</text>
</comment>
<reference evidence="1" key="1">
    <citation type="submission" date="2018-11" db="EMBL/GenBank/DDBJ databases">
        <authorList>
            <consortium name="Pathogen Informatics"/>
        </authorList>
    </citation>
    <scope>NUCLEOTIDE SEQUENCE</scope>
</reference>
<evidence type="ECO:0000313" key="2">
    <source>
        <dbReference type="Proteomes" id="UP000784294"/>
    </source>
</evidence>